<name>A0AAF3J527_9BILA</name>
<keyword evidence="4 8" id="KW-0560">Oxidoreductase</keyword>
<reference evidence="10" key="1">
    <citation type="submission" date="2024-02" db="UniProtKB">
        <authorList>
            <consortium name="WormBaseParasite"/>
        </authorList>
    </citation>
    <scope>IDENTIFICATION</scope>
</reference>
<evidence type="ECO:0000256" key="1">
    <source>
        <dbReference type="ARBA" id="ARBA00001971"/>
    </source>
</evidence>
<keyword evidence="9" id="KW-1185">Reference proteome</keyword>
<dbReference type="GO" id="GO:0016712">
    <property type="term" value="F:oxidoreductase activity, acting on paired donors, with incorporation or reduction of molecular oxygen, reduced flavin or flavoprotein as one donor, and incorporation of one atom of oxygen"/>
    <property type="evidence" value="ECO:0007669"/>
    <property type="project" value="TreeGrafter"/>
</dbReference>
<dbReference type="CDD" id="cd20617">
    <property type="entry name" value="CYP1_2-like"/>
    <property type="match status" value="1"/>
</dbReference>
<dbReference type="GO" id="GO:0006805">
    <property type="term" value="P:xenobiotic metabolic process"/>
    <property type="evidence" value="ECO:0007669"/>
    <property type="project" value="TreeGrafter"/>
</dbReference>
<evidence type="ECO:0000256" key="3">
    <source>
        <dbReference type="ARBA" id="ARBA00022723"/>
    </source>
</evidence>
<dbReference type="AlphaFoldDB" id="A0AAF3J527"/>
<dbReference type="InterPro" id="IPR002401">
    <property type="entry name" value="Cyt_P450_E_grp-I"/>
</dbReference>
<evidence type="ECO:0000313" key="10">
    <source>
        <dbReference type="WBParaSite" id="MBELARI_LOCUS16693"/>
    </source>
</evidence>
<evidence type="ECO:0000256" key="5">
    <source>
        <dbReference type="ARBA" id="ARBA00023004"/>
    </source>
</evidence>
<dbReference type="PRINTS" id="PR00463">
    <property type="entry name" value="EP450I"/>
</dbReference>
<evidence type="ECO:0000256" key="2">
    <source>
        <dbReference type="ARBA" id="ARBA00010617"/>
    </source>
</evidence>
<dbReference type="Proteomes" id="UP000887575">
    <property type="component" value="Unassembled WGS sequence"/>
</dbReference>
<keyword evidence="3 7" id="KW-0479">Metal-binding</keyword>
<dbReference type="FunFam" id="1.10.630.10:FF:000036">
    <property type="entry name" value="CYtochrome P450 family"/>
    <property type="match status" value="1"/>
</dbReference>
<comment type="cofactor">
    <cofactor evidence="1 7">
        <name>heme</name>
        <dbReference type="ChEBI" id="CHEBI:30413"/>
    </cofactor>
</comment>
<keyword evidence="5 7" id="KW-0408">Iron</keyword>
<dbReference type="PRINTS" id="PR00385">
    <property type="entry name" value="P450"/>
</dbReference>
<organism evidence="9 10">
    <name type="scientific">Mesorhabditis belari</name>
    <dbReference type="NCBI Taxonomy" id="2138241"/>
    <lineage>
        <taxon>Eukaryota</taxon>
        <taxon>Metazoa</taxon>
        <taxon>Ecdysozoa</taxon>
        <taxon>Nematoda</taxon>
        <taxon>Chromadorea</taxon>
        <taxon>Rhabditida</taxon>
        <taxon>Rhabditina</taxon>
        <taxon>Rhabditomorpha</taxon>
        <taxon>Rhabditoidea</taxon>
        <taxon>Rhabditidae</taxon>
        <taxon>Mesorhabditinae</taxon>
        <taxon>Mesorhabditis</taxon>
    </lineage>
</organism>
<keyword evidence="7 8" id="KW-0349">Heme</keyword>
<sequence length="505" mass="57699">MLALLFFSFLFIYGFFQYLTVRKLPNGPLPFLFFGNLPQLYWYCYKKGDFAKALREIQKRHGDVHTLWLGSMPFVNICTLEKAKELMVNQGHTQLGRYVAPFIRINQIDATGKAWGIVASTGETWTEHRRFALQTLRNFGMGRNIMEGRIIEEMDYQLGDLEETMVKGKMEVTASHLTDLIVGSIINRILFGYRFDKPRREYFFGIKQKMDNMIDKMTPMDVLMQPWWKHVPILKWRYEQIVSCIDPVLQFVKQNVQRRVDEVASGQYKLNDEPEDYMDAYMMEQKKRGDNVGELTTHGLVIDLHDLWLAGQETTTITLQWALHLLLEHPAVMKRCQQEVLAATGGSRNLSFADRPKTPYFTATCTEVQRLASILNFNLWRLTNAPCSIDGVDIPVGTMTTAQLSLILSDPEVFHGTDAFEPSRFLGDDGKTLAEKVIPFGIGKRSCPGESLARNEIYLILGNLLCRYNIHPSETNPPRGAAAVFSVAHAPAKFDVVLEKIESCF</sequence>
<dbReference type="SUPFAM" id="SSF48264">
    <property type="entry name" value="Cytochrome P450"/>
    <property type="match status" value="1"/>
</dbReference>
<dbReference type="InterPro" id="IPR001128">
    <property type="entry name" value="Cyt_P450"/>
</dbReference>
<dbReference type="GO" id="GO:0020037">
    <property type="term" value="F:heme binding"/>
    <property type="evidence" value="ECO:0007669"/>
    <property type="project" value="InterPro"/>
</dbReference>
<accession>A0AAF3J527</accession>
<dbReference type="GO" id="GO:0006082">
    <property type="term" value="P:organic acid metabolic process"/>
    <property type="evidence" value="ECO:0007669"/>
    <property type="project" value="TreeGrafter"/>
</dbReference>
<dbReference type="InterPro" id="IPR050182">
    <property type="entry name" value="Cytochrome_P450_fam2"/>
</dbReference>
<comment type="similarity">
    <text evidence="2 8">Belongs to the cytochrome P450 family.</text>
</comment>
<protein>
    <recommendedName>
        <fullName evidence="11">Cytochrome P450</fullName>
    </recommendedName>
</protein>
<dbReference type="InterPro" id="IPR036396">
    <property type="entry name" value="Cyt_P450_sf"/>
</dbReference>
<dbReference type="Pfam" id="PF00067">
    <property type="entry name" value="p450"/>
    <property type="match status" value="1"/>
</dbReference>
<evidence type="ECO:0008006" key="11">
    <source>
        <dbReference type="Google" id="ProtNLM"/>
    </source>
</evidence>
<keyword evidence="6 8" id="KW-0503">Monooxygenase</keyword>
<dbReference type="WBParaSite" id="MBELARI_LOCUS16693">
    <property type="protein sequence ID" value="MBELARI_LOCUS16693"/>
    <property type="gene ID" value="MBELARI_LOCUS16693"/>
</dbReference>
<dbReference type="PROSITE" id="PS00086">
    <property type="entry name" value="CYTOCHROME_P450"/>
    <property type="match status" value="1"/>
</dbReference>
<dbReference type="GO" id="GO:0005737">
    <property type="term" value="C:cytoplasm"/>
    <property type="evidence" value="ECO:0007669"/>
    <property type="project" value="TreeGrafter"/>
</dbReference>
<evidence type="ECO:0000256" key="6">
    <source>
        <dbReference type="ARBA" id="ARBA00023033"/>
    </source>
</evidence>
<feature type="binding site" description="axial binding residue" evidence="7">
    <location>
        <position position="447"/>
    </location>
    <ligand>
        <name>heme</name>
        <dbReference type="ChEBI" id="CHEBI:30413"/>
    </ligand>
    <ligandPart>
        <name>Fe</name>
        <dbReference type="ChEBI" id="CHEBI:18248"/>
    </ligandPart>
</feature>
<dbReference type="Gene3D" id="1.10.630.10">
    <property type="entry name" value="Cytochrome P450"/>
    <property type="match status" value="1"/>
</dbReference>
<dbReference type="PANTHER" id="PTHR24300:SF375">
    <property type="entry name" value="CYTOCHROME P450 FAMILY"/>
    <property type="match status" value="1"/>
</dbReference>
<evidence type="ECO:0000256" key="4">
    <source>
        <dbReference type="ARBA" id="ARBA00023002"/>
    </source>
</evidence>
<evidence type="ECO:0000256" key="7">
    <source>
        <dbReference type="PIRSR" id="PIRSR602401-1"/>
    </source>
</evidence>
<evidence type="ECO:0000256" key="8">
    <source>
        <dbReference type="RuleBase" id="RU000461"/>
    </source>
</evidence>
<dbReference type="PANTHER" id="PTHR24300">
    <property type="entry name" value="CYTOCHROME P450 508A4-RELATED"/>
    <property type="match status" value="1"/>
</dbReference>
<proteinExistence type="inferred from homology"/>
<dbReference type="GO" id="GO:0005506">
    <property type="term" value="F:iron ion binding"/>
    <property type="evidence" value="ECO:0007669"/>
    <property type="project" value="InterPro"/>
</dbReference>
<evidence type="ECO:0000313" key="9">
    <source>
        <dbReference type="Proteomes" id="UP000887575"/>
    </source>
</evidence>
<dbReference type="InterPro" id="IPR017972">
    <property type="entry name" value="Cyt_P450_CS"/>
</dbReference>